<comment type="caution">
    <text evidence="2">The sequence shown here is derived from an EMBL/GenBank/DDBJ whole genome shotgun (WGS) entry which is preliminary data.</text>
</comment>
<keyword evidence="1" id="KW-0732">Signal</keyword>
<evidence type="ECO:0000256" key="1">
    <source>
        <dbReference type="SAM" id="SignalP"/>
    </source>
</evidence>
<feature type="signal peptide" evidence="1">
    <location>
        <begin position="1"/>
        <end position="21"/>
    </location>
</feature>
<dbReference type="Proteomes" id="UP000679126">
    <property type="component" value="Unassembled WGS sequence"/>
</dbReference>
<evidence type="ECO:0000313" key="3">
    <source>
        <dbReference type="Proteomes" id="UP000679126"/>
    </source>
</evidence>
<accession>A0ABS3YBC4</accession>
<dbReference type="RefSeq" id="WP_209144040.1">
    <property type="nucleotide sequence ID" value="NZ_JAGHKP010000001.1"/>
</dbReference>
<evidence type="ECO:0000313" key="2">
    <source>
        <dbReference type="EMBL" id="MBO9151643.1"/>
    </source>
</evidence>
<gene>
    <name evidence="2" type="ORF">J7I43_05455</name>
</gene>
<reference evidence="3" key="1">
    <citation type="submission" date="2021-03" db="EMBL/GenBank/DDBJ databases">
        <title>Assistant Professor.</title>
        <authorList>
            <person name="Huq M.A."/>
        </authorList>
    </citation>
    <scope>NUCLEOTIDE SEQUENCE [LARGE SCALE GENOMIC DNA]</scope>
    <source>
        <strain evidence="3">MAH-28</strain>
    </source>
</reference>
<name>A0ABS3YBC4_9BACT</name>
<sequence length="206" mass="22367">MKYTLCLLPALFLFATAGAQTAEYELYKPSPDSCGHVMLYRDGTFYLGGDCTSSPLSTAGSWRQVRDTVFFLPQNPAGIRAVQSTTAFFTPGDTLAVEVLTSSGRNISNRVQLCWRLPDGGGDIPLTSPGNKAYIASPPADGRLLLRVLGQDVELPGGFANNFIVKLNIPEEWATASGWCRQSRFYLLKKDGKLLPPAEPAPVAHR</sequence>
<proteinExistence type="predicted"/>
<keyword evidence="3" id="KW-1185">Reference proteome</keyword>
<organism evidence="2 3">
    <name type="scientific">Chitinophaga chungangae</name>
    <dbReference type="NCBI Taxonomy" id="2821488"/>
    <lineage>
        <taxon>Bacteria</taxon>
        <taxon>Pseudomonadati</taxon>
        <taxon>Bacteroidota</taxon>
        <taxon>Chitinophagia</taxon>
        <taxon>Chitinophagales</taxon>
        <taxon>Chitinophagaceae</taxon>
        <taxon>Chitinophaga</taxon>
    </lineage>
</organism>
<feature type="chain" id="PRO_5045245464" evidence="1">
    <location>
        <begin position="22"/>
        <end position="206"/>
    </location>
</feature>
<protein>
    <submittedName>
        <fullName evidence="2">Uncharacterized protein</fullName>
    </submittedName>
</protein>
<dbReference type="EMBL" id="JAGHKP010000001">
    <property type="protein sequence ID" value="MBO9151643.1"/>
    <property type="molecule type" value="Genomic_DNA"/>
</dbReference>